<reference evidence="4 5" key="1">
    <citation type="journal article" date="2019" name="Nat. Ecol. Evol.">
        <title>Megaphylogeny resolves global patterns of mushroom evolution.</title>
        <authorList>
            <person name="Varga T."/>
            <person name="Krizsan K."/>
            <person name="Foldi C."/>
            <person name="Dima B."/>
            <person name="Sanchez-Garcia M."/>
            <person name="Sanchez-Ramirez S."/>
            <person name="Szollosi G.J."/>
            <person name="Szarkandi J.G."/>
            <person name="Papp V."/>
            <person name="Albert L."/>
            <person name="Andreopoulos W."/>
            <person name="Angelini C."/>
            <person name="Antonin V."/>
            <person name="Barry K.W."/>
            <person name="Bougher N.L."/>
            <person name="Buchanan P."/>
            <person name="Buyck B."/>
            <person name="Bense V."/>
            <person name="Catcheside P."/>
            <person name="Chovatia M."/>
            <person name="Cooper J."/>
            <person name="Damon W."/>
            <person name="Desjardin D."/>
            <person name="Finy P."/>
            <person name="Geml J."/>
            <person name="Haridas S."/>
            <person name="Hughes K."/>
            <person name="Justo A."/>
            <person name="Karasinski D."/>
            <person name="Kautmanova I."/>
            <person name="Kiss B."/>
            <person name="Kocsube S."/>
            <person name="Kotiranta H."/>
            <person name="LaButti K.M."/>
            <person name="Lechner B.E."/>
            <person name="Liimatainen K."/>
            <person name="Lipzen A."/>
            <person name="Lukacs Z."/>
            <person name="Mihaltcheva S."/>
            <person name="Morgado L.N."/>
            <person name="Niskanen T."/>
            <person name="Noordeloos M.E."/>
            <person name="Ohm R.A."/>
            <person name="Ortiz-Santana B."/>
            <person name="Ovrebo C."/>
            <person name="Racz N."/>
            <person name="Riley R."/>
            <person name="Savchenko A."/>
            <person name="Shiryaev A."/>
            <person name="Soop K."/>
            <person name="Spirin V."/>
            <person name="Szebenyi C."/>
            <person name="Tomsovsky M."/>
            <person name="Tulloss R.E."/>
            <person name="Uehling J."/>
            <person name="Grigoriev I.V."/>
            <person name="Vagvolgyi C."/>
            <person name="Papp T."/>
            <person name="Martin F.M."/>
            <person name="Miettinen O."/>
            <person name="Hibbett D.S."/>
            <person name="Nagy L.G."/>
        </authorList>
    </citation>
    <scope>NUCLEOTIDE SEQUENCE [LARGE SCALE GENOMIC DNA]</scope>
    <source>
        <strain evidence="4 5">CBS 962.96</strain>
    </source>
</reference>
<protein>
    <recommendedName>
        <fullName evidence="6">DNA breaking-rejoining enzyme</fullName>
    </recommendedName>
</protein>
<keyword evidence="2" id="KW-0233">DNA recombination</keyword>
<dbReference type="SUPFAM" id="SSF56349">
    <property type="entry name" value="DNA breaking-rejoining enzymes"/>
    <property type="match status" value="1"/>
</dbReference>
<dbReference type="SUPFAM" id="SSF47823">
    <property type="entry name" value="lambda integrase-like, N-terminal domain"/>
    <property type="match status" value="1"/>
</dbReference>
<dbReference type="EMBL" id="ML179373">
    <property type="protein sequence ID" value="THU89288.1"/>
    <property type="molecule type" value="Genomic_DNA"/>
</dbReference>
<sequence length="373" mass="42049">MPRHHSSVSGLWSTSQRSRNLTNRSRLSNDPVLSFTINPALPESVRNALASSVKPKTHICHQRAVKEFLTWADSRGLYADEVLPTPESTLLEYAATFTGQLAGGTVRAKISALKTWHSSHGHSWNGGDLLRKVLTGVERKAPLSSRRPERPGVSKDMMGYLHSSLSPSRRGLHHTSNAGSKLAFLGQMRLGELLPRNSDPRLFDPSKHPRVKDVVELPPLQDNKYGALDVRLPQSKTSEGRSDHVHVSPFPNTLNATKYLHKHVLFNKLSPNDPLMAYRDEHGNLKVLTKSLFLTVCNGVWSEHGYPRFSGHSFRIGGTTYLLQRGVDPEVVKRCGRWKSSAFARYWRDLHTIASIHIDRIHARKDLHRRFRN</sequence>
<dbReference type="Gene3D" id="1.10.150.130">
    <property type="match status" value="1"/>
</dbReference>
<gene>
    <name evidence="4" type="ORF">K435DRAFT_678278</name>
</gene>
<evidence type="ECO:0000256" key="3">
    <source>
        <dbReference type="SAM" id="MobiDB-lite"/>
    </source>
</evidence>
<dbReference type="GO" id="GO:0015074">
    <property type="term" value="P:DNA integration"/>
    <property type="evidence" value="ECO:0007669"/>
    <property type="project" value="InterPro"/>
</dbReference>
<evidence type="ECO:0000313" key="4">
    <source>
        <dbReference type="EMBL" id="THU89288.1"/>
    </source>
</evidence>
<name>A0A4S8LKV6_DENBC</name>
<accession>A0A4S8LKV6</accession>
<dbReference type="InterPro" id="IPR011010">
    <property type="entry name" value="DNA_brk_join_enz"/>
</dbReference>
<evidence type="ECO:0000256" key="2">
    <source>
        <dbReference type="ARBA" id="ARBA00023172"/>
    </source>
</evidence>
<dbReference type="InterPro" id="IPR052925">
    <property type="entry name" value="Phage_Integrase-like_Recomb"/>
</dbReference>
<organism evidence="4 5">
    <name type="scientific">Dendrothele bispora (strain CBS 962.96)</name>
    <dbReference type="NCBI Taxonomy" id="1314807"/>
    <lineage>
        <taxon>Eukaryota</taxon>
        <taxon>Fungi</taxon>
        <taxon>Dikarya</taxon>
        <taxon>Basidiomycota</taxon>
        <taxon>Agaricomycotina</taxon>
        <taxon>Agaricomycetes</taxon>
        <taxon>Agaricomycetidae</taxon>
        <taxon>Agaricales</taxon>
        <taxon>Agaricales incertae sedis</taxon>
        <taxon>Dendrothele</taxon>
    </lineage>
</organism>
<proteinExistence type="predicted"/>
<dbReference type="AlphaFoldDB" id="A0A4S8LKV6"/>
<feature type="region of interest" description="Disordered" evidence="3">
    <location>
        <begin position="1"/>
        <end position="25"/>
    </location>
</feature>
<dbReference type="PANTHER" id="PTHR34605:SF3">
    <property type="entry name" value="P CELL-TYPE AGGLUTINATION PROTEIN MAP4-LIKE-RELATED"/>
    <property type="match status" value="1"/>
</dbReference>
<dbReference type="Proteomes" id="UP000297245">
    <property type="component" value="Unassembled WGS sequence"/>
</dbReference>
<dbReference type="OrthoDB" id="3254696at2759"/>
<keyword evidence="5" id="KW-1185">Reference proteome</keyword>
<feature type="compositionally biased region" description="Low complexity" evidence="3">
    <location>
        <begin position="13"/>
        <end position="25"/>
    </location>
</feature>
<dbReference type="Gene3D" id="1.10.443.10">
    <property type="entry name" value="Intergrase catalytic core"/>
    <property type="match status" value="1"/>
</dbReference>
<evidence type="ECO:0000313" key="5">
    <source>
        <dbReference type="Proteomes" id="UP000297245"/>
    </source>
</evidence>
<dbReference type="GO" id="GO:0003677">
    <property type="term" value="F:DNA binding"/>
    <property type="evidence" value="ECO:0007669"/>
    <property type="project" value="UniProtKB-KW"/>
</dbReference>
<dbReference type="InterPro" id="IPR010998">
    <property type="entry name" value="Integrase_recombinase_N"/>
</dbReference>
<dbReference type="GO" id="GO:0006310">
    <property type="term" value="P:DNA recombination"/>
    <property type="evidence" value="ECO:0007669"/>
    <property type="project" value="UniProtKB-KW"/>
</dbReference>
<evidence type="ECO:0000256" key="1">
    <source>
        <dbReference type="ARBA" id="ARBA00023125"/>
    </source>
</evidence>
<keyword evidence="1" id="KW-0238">DNA-binding</keyword>
<dbReference type="InterPro" id="IPR013762">
    <property type="entry name" value="Integrase-like_cat_sf"/>
</dbReference>
<evidence type="ECO:0008006" key="6">
    <source>
        <dbReference type="Google" id="ProtNLM"/>
    </source>
</evidence>
<dbReference type="PANTHER" id="PTHR34605">
    <property type="entry name" value="PHAGE_INTEGRASE DOMAIN-CONTAINING PROTEIN"/>
    <property type="match status" value="1"/>
</dbReference>